<evidence type="ECO:0000313" key="3">
    <source>
        <dbReference type="Proteomes" id="UP000199524"/>
    </source>
</evidence>
<evidence type="ECO:0000313" key="2">
    <source>
        <dbReference type="EMBL" id="SDT04477.1"/>
    </source>
</evidence>
<feature type="compositionally biased region" description="Polar residues" evidence="1">
    <location>
        <begin position="370"/>
        <end position="392"/>
    </location>
</feature>
<accession>A0A1H1X581</accession>
<dbReference type="AlphaFoldDB" id="A0A1H1X581"/>
<gene>
    <name evidence="2" type="ORF">SAMN05216598_3746</name>
</gene>
<feature type="compositionally biased region" description="Polar residues" evidence="1">
    <location>
        <begin position="445"/>
        <end position="467"/>
    </location>
</feature>
<proteinExistence type="predicted"/>
<reference evidence="3" key="1">
    <citation type="submission" date="2016-10" db="EMBL/GenBank/DDBJ databases">
        <authorList>
            <person name="Varghese N."/>
            <person name="Submissions S."/>
        </authorList>
    </citation>
    <scope>NUCLEOTIDE SEQUENCE [LARGE SCALE GENOMIC DNA]</scope>
    <source>
        <strain evidence="3">ATCC 23835</strain>
    </source>
</reference>
<dbReference type="EMBL" id="LT629777">
    <property type="protein sequence ID" value="SDT04477.1"/>
    <property type="molecule type" value="Genomic_DNA"/>
</dbReference>
<dbReference type="Proteomes" id="UP000199524">
    <property type="component" value="Chromosome I"/>
</dbReference>
<name>A0A1H1X581_9PSED</name>
<feature type="region of interest" description="Disordered" evidence="1">
    <location>
        <begin position="333"/>
        <end position="392"/>
    </location>
</feature>
<feature type="compositionally biased region" description="Low complexity" evidence="1">
    <location>
        <begin position="427"/>
        <end position="444"/>
    </location>
</feature>
<sequence>MLKRRLDVIVAADCGADPQYLFEDVENLVRKAKIDYDAKIEFIDPSSLVALLPPGDPRWKLFGTPESITPLPGEAFLVLARITYCDGKTGCLLIVKPRVSSTTQVQMSFDMIGYADRHSEFPQESTRDQFFDEAQWESYHGLGLTLSSVLQSDLLDALSSWVAKGQITGLLASNVVPTDTPNRRQRITQTLKTSLGVGISASLVLAVWQAFDQHRSSELAGRARYDALYLEVEKSLGGHDKVSVATLTRQLRSLSDMATVVGDRSLLSRDMQYLSSYIKELCPGPKGSLPDETCDGYRSAISVKSEKGATEQYWSGLAPVVNEVERVLASKPVKSPEQVAISQHPSSAQVARKPEVEHMSASKPVKPTKQVVSSSTLKSQNDNSVSGDSVQPSKPVIAAIAAPVPTEPQSGPEPATEIAKSDMPLVPELSGESSVESSPNASPSQETELQANPTAISQENTDTSTSVPGFPVTTETDKVSSEDCKRPETQRVVLYTQIYSEDERSTARDFLKRLAESKVNIMGIENVVASAVRKGVAGPLPWPQATFIYHMDTEANCARYLARDFSSTAKVIKLSAFLPAMPGVIEFWLPPGN</sequence>
<feature type="compositionally biased region" description="Basic and acidic residues" evidence="1">
    <location>
        <begin position="475"/>
        <end position="484"/>
    </location>
</feature>
<keyword evidence="3" id="KW-1185">Reference proteome</keyword>
<feature type="compositionally biased region" description="Polar residues" evidence="1">
    <location>
        <begin position="340"/>
        <end position="349"/>
    </location>
</feature>
<evidence type="ECO:0000256" key="1">
    <source>
        <dbReference type="SAM" id="MobiDB-lite"/>
    </source>
</evidence>
<feature type="region of interest" description="Disordered" evidence="1">
    <location>
        <begin position="427"/>
        <end position="484"/>
    </location>
</feature>
<protein>
    <submittedName>
        <fullName evidence="2">Uncharacterized protein</fullName>
    </submittedName>
</protein>
<organism evidence="2 3">
    <name type="scientific">Pseudomonas asplenii</name>
    <dbReference type="NCBI Taxonomy" id="53407"/>
    <lineage>
        <taxon>Bacteria</taxon>
        <taxon>Pseudomonadati</taxon>
        <taxon>Pseudomonadota</taxon>
        <taxon>Gammaproteobacteria</taxon>
        <taxon>Pseudomonadales</taxon>
        <taxon>Pseudomonadaceae</taxon>
        <taxon>Pseudomonas</taxon>
    </lineage>
</organism>